<evidence type="ECO:0000256" key="3">
    <source>
        <dbReference type="SAM" id="MobiDB-lite"/>
    </source>
</evidence>
<keyword evidence="5" id="KW-0238">DNA-binding</keyword>
<organism evidence="5 6">
    <name type="scientific">Paenibacillus eucommiae</name>
    <dbReference type="NCBI Taxonomy" id="1355755"/>
    <lineage>
        <taxon>Bacteria</taxon>
        <taxon>Bacillati</taxon>
        <taxon>Bacillota</taxon>
        <taxon>Bacilli</taxon>
        <taxon>Bacillales</taxon>
        <taxon>Paenibacillaceae</taxon>
        <taxon>Paenibacillus</taxon>
    </lineage>
</organism>
<dbReference type="PANTHER" id="PTHR43642">
    <property type="entry name" value="HYBRID SIGNAL TRANSDUCTION HISTIDINE KINASE G"/>
    <property type="match status" value="1"/>
</dbReference>
<dbReference type="SUPFAM" id="SSF55781">
    <property type="entry name" value="GAF domain-like"/>
    <property type="match status" value="1"/>
</dbReference>
<dbReference type="SMART" id="SM00421">
    <property type="entry name" value="HTH_LUXR"/>
    <property type="match status" value="1"/>
</dbReference>
<dbReference type="Pfam" id="PF13185">
    <property type="entry name" value="GAF_2"/>
    <property type="match status" value="1"/>
</dbReference>
<reference evidence="5 6" key="1">
    <citation type="submission" date="2021-03" db="EMBL/GenBank/DDBJ databases">
        <title>Genomic Encyclopedia of Type Strains, Phase IV (KMG-IV): sequencing the most valuable type-strain genomes for metagenomic binning, comparative biology and taxonomic classification.</title>
        <authorList>
            <person name="Goeker M."/>
        </authorList>
    </citation>
    <scope>NUCLEOTIDE SEQUENCE [LARGE SCALE GENOMIC DNA]</scope>
    <source>
        <strain evidence="5 6">DSM 26048</strain>
    </source>
</reference>
<dbReference type="SMART" id="SM00065">
    <property type="entry name" value="GAF"/>
    <property type="match status" value="1"/>
</dbReference>
<dbReference type="Pfam" id="PF00196">
    <property type="entry name" value="GerE"/>
    <property type="match status" value="1"/>
</dbReference>
<dbReference type="PRINTS" id="PR00038">
    <property type="entry name" value="HTHLUXR"/>
</dbReference>
<dbReference type="Gene3D" id="1.10.10.10">
    <property type="entry name" value="Winged helix-like DNA-binding domain superfamily/Winged helix DNA-binding domain"/>
    <property type="match status" value="1"/>
</dbReference>
<keyword evidence="6" id="KW-1185">Reference proteome</keyword>
<evidence type="ECO:0000259" key="4">
    <source>
        <dbReference type="PROSITE" id="PS50043"/>
    </source>
</evidence>
<dbReference type="SUPFAM" id="SSF46894">
    <property type="entry name" value="C-terminal effector domain of the bipartite response regulators"/>
    <property type="match status" value="1"/>
</dbReference>
<dbReference type="Proteomes" id="UP001519287">
    <property type="component" value="Unassembled WGS sequence"/>
</dbReference>
<keyword evidence="1" id="KW-0805">Transcription regulation</keyword>
<name>A0ABS4J332_9BACL</name>
<proteinExistence type="predicted"/>
<dbReference type="InterPro" id="IPR003018">
    <property type="entry name" value="GAF"/>
</dbReference>
<dbReference type="EMBL" id="JAGGLB010000024">
    <property type="protein sequence ID" value="MBP1994242.1"/>
    <property type="molecule type" value="Genomic_DNA"/>
</dbReference>
<dbReference type="CDD" id="cd06170">
    <property type="entry name" value="LuxR_C_like"/>
    <property type="match status" value="1"/>
</dbReference>
<dbReference type="InterPro" id="IPR053159">
    <property type="entry name" value="Hybrid_Histidine_Kinase"/>
</dbReference>
<accession>A0ABS4J332</accession>
<dbReference type="InterPro" id="IPR000792">
    <property type="entry name" value="Tscrpt_reg_LuxR_C"/>
</dbReference>
<evidence type="ECO:0000313" key="5">
    <source>
        <dbReference type="EMBL" id="MBP1994242.1"/>
    </source>
</evidence>
<dbReference type="InterPro" id="IPR029016">
    <property type="entry name" value="GAF-like_dom_sf"/>
</dbReference>
<sequence length="1008" mass="113499">MLESWVREKHLRFEDELRRWIWDADIVHSQGPEGSDVQLMEQSFAALAEEAKGLLATAAVIGPSFGSQLLAEVCGYEPKETLRLLYAAEAEGIIGREDEGEEGSTDREKQYLFLHPHLHRLAYAHDAGRNAQRHWRVGKQLLSGVMEGADSTLMAAVDHLNRGIQGTPRQELEQLASYNLQASNKAVQNGQYAKGRYYAEAGLRFLGQAGTGAVEKISFHLKLDLACSLYGGGELEPARELLLGLMQLGERLSKTERLLLWQHLIQFHTLANHQIAVQYGNQALHEYGWQLKENPSLLSIAKEVAQTQLLLYRKRRNVQRSAVQQDAEYRTHCSLMLQLSFPMLLHNAGALIELYARFIRYGLNKGMNDLLAAIIVIYELLLQRVLPGYAQVSYFADSDNLMNMHASQPQSKYHFAFLRGMFKQLEHPAESEAYLRQSLHRGMKLGDNGFVNMAIITCLITYNGDLYKLAELLDSIAVYVRYYAIEKTMEIVGITGKFAAALRDASLQEAFIAIPGTASGEAEQSKEDNYSCCCRLQVAYLSARYEEALYWAKLARTNELASDWASVRRHRFYETMTISALYPKAGTAERKWIRQALRKQLKRMKKWRGIFGSQSAAHGLIEAEWKRIAGSPSEVIDAYWAAAKQAKTEKNGLMEGIICERLAHYYEHQLMSRAGAMIAMMDACTAYSLWGVNAKVTQIRTEHADLLRAMPEPIEVQPLQLNSSRERKSLLPPRRKQAEATATADGKFERILEQLPRFGINRDNWLESFLQAAIRQSGADYGLVLSVKEEGYAVVADPYPSRSAEQTQAYAQSVLRHTLLTNQPIVLYDALQSYFVKDAYIEARCTRSILCMPIVVPGEKAPFLLYLENRHVPGVFTKRDINVLELILARTIYLKMLEDEAATHKWSVTANASDTKAAAEAIEAGRPAQVHLRAQATAEVPPFIEPLTSREIEVLEAIAQGLSNKDIGERFGIAETTVKTHTTRIFGKLGVKRRGQAVVRAKEWNIIE</sequence>
<feature type="domain" description="HTH luxR-type" evidence="4">
    <location>
        <begin position="940"/>
        <end position="1005"/>
    </location>
</feature>
<feature type="region of interest" description="Disordered" evidence="3">
    <location>
        <begin position="723"/>
        <end position="742"/>
    </location>
</feature>
<evidence type="ECO:0000256" key="2">
    <source>
        <dbReference type="ARBA" id="ARBA00023163"/>
    </source>
</evidence>
<dbReference type="PROSITE" id="PS00622">
    <property type="entry name" value="HTH_LUXR_1"/>
    <property type="match status" value="1"/>
</dbReference>
<dbReference type="InterPro" id="IPR036388">
    <property type="entry name" value="WH-like_DNA-bd_sf"/>
</dbReference>
<keyword evidence="2" id="KW-0804">Transcription</keyword>
<dbReference type="PANTHER" id="PTHR43642:SF1">
    <property type="entry name" value="HYBRID SIGNAL TRANSDUCTION HISTIDINE KINASE G"/>
    <property type="match status" value="1"/>
</dbReference>
<comment type="caution">
    <text evidence="5">The sequence shown here is derived from an EMBL/GenBank/DDBJ whole genome shotgun (WGS) entry which is preliminary data.</text>
</comment>
<dbReference type="RefSeq" id="WP_209976090.1">
    <property type="nucleotide sequence ID" value="NZ_JAGGLB010000024.1"/>
</dbReference>
<dbReference type="InterPro" id="IPR016032">
    <property type="entry name" value="Sig_transdc_resp-reg_C-effctor"/>
</dbReference>
<gene>
    <name evidence="5" type="ORF">J2Z66_005878</name>
</gene>
<protein>
    <submittedName>
        <fullName evidence="5">DNA-binding CsgD family transcriptional regulator</fullName>
    </submittedName>
</protein>
<dbReference type="Gene3D" id="3.30.450.40">
    <property type="match status" value="1"/>
</dbReference>
<dbReference type="PROSITE" id="PS50043">
    <property type="entry name" value="HTH_LUXR_2"/>
    <property type="match status" value="1"/>
</dbReference>
<evidence type="ECO:0000256" key="1">
    <source>
        <dbReference type="ARBA" id="ARBA00023015"/>
    </source>
</evidence>
<dbReference type="GO" id="GO:0003677">
    <property type="term" value="F:DNA binding"/>
    <property type="evidence" value="ECO:0007669"/>
    <property type="project" value="UniProtKB-KW"/>
</dbReference>
<evidence type="ECO:0000313" key="6">
    <source>
        <dbReference type="Proteomes" id="UP001519287"/>
    </source>
</evidence>